<sequence>MRVMGIQRNCPPWWIWGILGFWMLLFCNVMGSLWVTVYYGVPVWKEAKTTLFCASDAKAYETEVHNVWATHACVPTDPNPQEVALKNVTENFNMWKNAMVDQMHEDIISLWDQSLKPCVKLTPLCVTLSCSDTLSNNGLNDTTMQGEIKNCSFNTTTEIIDKQRKAYALFYKPDIVPLKENTSEYILINCNTSTITQACPKVNFDPIPIYYCAPAGFAILKCNDKTFNGTGPCNNVSTVQCTHGIKPVVSTQLLLNGSLAEEEIIIRSENLTNNAKIIIVQLNQSVEIECIRPNNNTRKSIRIGPGQTFYATGEIIGDIRQAHCNINRTAWNNTLKMVRAKLQKHYNGTIEFKPSSGGDLEITTHSFNCRGEFFYCNTSQLFNTSQPFNSSTGNETITLPCRIKQIINMWQGVGQAMYAPPIAGNITCKSNITGLLLTRDGGNGENQTENKTEIFRPGGGDMRDNWRSELYKYKVIEIKPLGIAPTEAKRRVVEREKRAVGLGAVIFGFLGAAGSTMGAASITLTVQARQLLSGIVQQQSNLLKAIEAQQHMLQLTVWGIKQLQTRVLAIERYLKDQQLLGIWGCSGKLICTTAVPWNSSWSNKSQKEIWGNMTWMQWDREISNYTGLIYSLLEESQSQQEKNEKDLLALDSWTNLWNWFDITKWLWYIKIFIMIVGGLIGLRIIFAVLSTVRRVRQGYSPLSFQTLIPNPRGPDRLGRIEEEGGEQDRDRSVRLVNGFLSLAWDDLRSLCLFSYHQLRDFILIAARAAELLGRSSLRGIQKGWEALKYLGSLVQYWGLELKKSAINLLNTIAIVVAEGTDRIIEIAQRIWRTICNIPTRIRQGFEAALL</sequence>
<comment type="similarity">
    <text evidence="32">Belongs to the HIV-1 env protein family.</text>
</comment>
<evidence type="ECO:0000256" key="23">
    <source>
        <dbReference type="ARBA" id="ARBA00023046"/>
    </source>
</evidence>
<evidence type="ECO:0000256" key="6">
    <source>
        <dbReference type="ARBA" id="ARBA00004650"/>
    </source>
</evidence>
<feature type="region of interest" description="Fusion peptide" evidence="32">
    <location>
        <begin position="499"/>
        <end position="519"/>
    </location>
</feature>
<feature type="short sequence motif" description="Di-leucine internalization motif" evidence="32">
    <location>
        <begin position="849"/>
        <end position="850"/>
    </location>
</feature>
<keyword evidence="21 32" id="KW-1164">Virus endocytosis by host</keyword>
<dbReference type="InterPro" id="IPR036377">
    <property type="entry name" value="Gp120_core_sf"/>
</dbReference>
<dbReference type="GO" id="GO:0016020">
    <property type="term" value="C:membrane"/>
    <property type="evidence" value="ECO:0007669"/>
    <property type="project" value="UniProtKB-UniRule"/>
</dbReference>
<protein>
    <recommendedName>
        <fullName evidence="32">Envelope glycoprotein gp160</fullName>
    </recommendedName>
    <alternativeName>
        <fullName evidence="32">Env polyprotein</fullName>
    </alternativeName>
    <component>
        <recommendedName>
            <fullName evidence="32">Surface protein gp120</fullName>
            <shortName evidence="32">SU</shortName>
        </recommendedName>
        <alternativeName>
            <fullName evidence="32">Glycoprotein 120</fullName>
            <shortName evidence="32">gp120</shortName>
        </alternativeName>
    </component>
    <component>
        <recommendedName>
            <fullName evidence="32">Transmembrane protein gp41</fullName>
            <shortName evidence="32">TM</shortName>
        </recommendedName>
        <alternativeName>
            <fullName evidence="32">Glycoprotein 41</fullName>
            <shortName evidence="32">gp41</shortName>
        </alternativeName>
    </component>
</protein>
<evidence type="ECO:0000256" key="13">
    <source>
        <dbReference type="ARBA" id="ARBA00022685"/>
    </source>
</evidence>
<keyword evidence="15 32" id="KW-0053">Apoptosis</keyword>
<keyword evidence="19 32" id="KW-1043">Host membrane</keyword>
<feature type="domain" description="Human immunodeficiency virus 1 envelope glycoprotein Gp120" evidence="34">
    <location>
        <begin position="145"/>
        <end position="498"/>
    </location>
</feature>
<evidence type="ECO:0000256" key="11">
    <source>
        <dbReference type="ARBA" id="ARBA00022581"/>
    </source>
</evidence>
<dbReference type="GO" id="GO:0019064">
    <property type="term" value="P:fusion of virus membrane with host plasma membrane"/>
    <property type="evidence" value="ECO:0007669"/>
    <property type="project" value="UniProtKB-UniRule"/>
</dbReference>
<dbReference type="GO" id="GO:1903908">
    <property type="term" value="P:positive regulation of plasma membrane raft polarization"/>
    <property type="evidence" value="ECO:0007669"/>
    <property type="project" value="UniProtKB-UniRule"/>
</dbReference>
<comment type="domain">
    <text evidence="32">The CD4-binding region is targeted by the antibody b12.</text>
</comment>
<dbReference type="Gene3D" id="2.170.40.20">
    <property type="entry name" value="Human immunodeficiency virus 1, Gp160, envelope glycoprotein"/>
    <property type="match status" value="2"/>
</dbReference>
<evidence type="ECO:0000256" key="16">
    <source>
        <dbReference type="ARBA" id="ARBA00022729"/>
    </source>
</evidence>
<keyword evidence="30 32" id="KW-0449">Lipoprotein</keyword>
<evidence type="ECO:0000256" key="12">
    <source>
        <dbReference type="ARBA" id="ARBA00022595"/>
    </source>
</evidence>
<dbReference type="Pfam" id="PF00517">
    <property type="entry name" value="GP41"/>
    <property type="match status" value="1"/>
</dbReference>
<feature type="disulfide bond" evidence="32">
    <location>
        <begin position="212"/>
        <end position="241"/>
    </location>
</feature>
<dbReference type="FunFam" id="2.170.40.20:FF:000003">
    <property type="entry name" value="Envelope glycoprotein gp160"/>
    <property type="match status" value="1"/>
</dbReference>
<evidence type="ECO:0000256" key="17">
    <source>
        <dbReference type="ARBA" id="ARBA00022804"/>
    </source>
</evidence>
<dbReference type="CDD" id="cd09909">
    <property type="entry name" value="HIV-1-like_HR1-HR2"/>
    <property type="match status" value="1"/>
</dbReference>
<keyword evidence="31 32" id="KW-1160">Virus entry into host cell</keyword>
<dbReference type="GO" id="GO:0019082">
    <property type="term" value="P:viral protein processing"/>
    <property type="evidence" value="ECO:0007669"/>
    <property type="project" value="UniProtKB-UniRule"/>
</dbReference>
<feature type="disulfide bond" evidence="32">
    <location>
        <begin position="53"/>
        <end position="73"/>
    </location>
</feature>
<dbReference type="GO" id="GO:0055036">
    <property type="term" value="C:virion membrane"/>
    <property type="evidence" value="ECO:0007669"/>
    <property type="project" value="UniProtKB-SubCell"/>
</dbReference>
<comment type="domain">
    <text evidence="32">The YXXL motif is involved in determining the exact site of viral release at the surface of infected mononuclear cells and promotes endocytosis. YXXL and di-leucine endocytosis motifs interact directly or indirectly with the clathrin adapter complexes, opperate independently, and their activities are not additive.</text>
</comment>
<evidence type="ECO:0000256" key="26">
    <source>
        <dbReference type="ARBA" id="ARBA00023139"/>
    </source>
</evidence>
<evidence type="ECO:0000256" key="3">
    <source>
        <dbReference type="ARBA" id="ARBA00004505"/>
    </source>
</evidence>
<comment type="function">
    <text evidence="32">Transmembrane protein gp41: Acts as a class I viral fusion protein. Under the current model, the protein has at least 3 conformational states: pre-fusion native state, pre-hairpin intermediate state, and post-fusion hairpin state. During fusion of viral and target intracellular membranes, the coiled coil regions (heptad repeats) assume a trimer-of-hairpins structure, positioning the fusion peptide in close proximity to the C-terminal region of the ectodomain. The formation of this structure appears to drive apposition and subsequent fusion of viral and target cell membranes. Complete fusion occurs in host cell endosomes and is dynamin-dependent, however some lipid transfer might occur at the plasma membrane. The virus undergoes clathrin-dependent internalization long before endosomal fusion, thus minimizing the surface exposure of conserved viral epitopes during fusion and reducing the efficacy of inhibitors targeting these epitopes. Membranes fusion leads to delivery of the nucleocapsid into the cytoplasm.</text>
</comment>
<evidence type="ECO:0000256" key="18">
    <source>
        <dbReference type="ARBA" id="ARBA00022844"/>
    </source>
</evidence>
<feature type="chain" id="PRO_5023463559" description="Transmembrane protein gp41" evidence="32">
    <location>
        <begin position="499"/>
        <end position="850"/>
    </location>
</feature>
<name>U6BRT5_HV1</name>
<keyword evidence="29 32" id="KW-0899">Viral immunoevasion</keyword>
<comment type="domain">
    <text evidence="32">The membrane proximal external region (MPER) present in gp41 is a tryptophan-rich region recognized by the antibodies 2F5, Z13, and 4E10. MPER seems to play a role in fusion.</text>
</comment>
<dbReference type="GO" id="GO:0039654">
    <property type="term" value="P:fusion of virus membrane with host endosome membrane"/>
    <property type="evidence" value="ECO:0007669"/>
    <property type="project" value="UniProtKB-UniRule"/>
</dbReference>
<evidence type="ECO:0000313" key="36">
    <source>
        <dbReference type="EMBL" id="AHA39678.1"/>
    </source>
</evidence>
<feature type="topological domain" description="Cytoplasmic" evidence="32">
    <location>
        <begin position="693"/>
        <end position="850"/>
    </location>
</feature>
<dbReference type="GO" id="GO:0044175">
    <property type="term" value="C:host cell endosome membrane"/>
    <property type="evidence" value="ECO:0007669"/>
    <property type="project" value="UniProtKB-SubCell"/>
</dbReference>
<evidence type="ECO:0000256" key="25">
    <source>
        <dbReference type="ARBA" id="ARBA00023136"/>
    </source>
</evidence>
<evidence type="ECO:0000256" key="20">
    <source>
        <dbReference type="ARBA" id="ARBA00022879"/>
    </source>
</evidence>
<dbReference type="GO" id="GO:1903911">
    <property type="term" value="P:positive regulation of receptor clustering"/>
    <property type="evidence" value="ECO:0007669"/>
    <property type="project" value="UniProtKB-UniRule"/>
</dbReference>
<dbReference type="GO" id="GO:0019062">
    <property type="term" value="P:virion attachment to host cell"/>
    <property type="evidence" value="ECO:0007669"/>
    <property type="project" value="UniProtKB-UniRule"/>
</dbReference>
<keyword evidence="14 32" id="KW-0812">Transmembrane</keyword>
<keyword evidence="20 32" id="KW-0261">Viral envelope protein</keyword>
<accession>U6BRT5</accession>
<evidence type="ECO:0000256" key="33">
    <source>
        <dbReference type="RuleBase" id="RU363095"/>
    </source>
</evidence>
<feature type="domain" description="Human immunodeficiency virus 1 envelope glycoprotein Gp120" evidence="34">
    <location>
        <begin position="33"/>
        <end position="137"/>
    </location>
</feature>
<dbReference type="SUPFAM" id="SSF58069">
    <property type="entry name" value="Virus ectodomain"/>
    <property type="match status" value="1"/>
</dbReference>
<keyword evidence="12 32" id="KW-1162">Viral penetration into host cytoplasm</keyword>
<comment type="function">
    <text evidence="32">Surface protein gp120: Attaches the virus to the host lymphoid cell by binding to the primary receptor CD4. This interaction induces a structural rearrangement creating a high affinity binding site for a chemokine coreceptor like CXCR4 and/or CCR5. Acts as a ligand for CD209/DC-SIGN and CLEC4M/DC-SIGNR, which are respectively found on dendritic cells (DCs), and on endothelial cells of liver sinusoids and lymph node sinuses. These interactions allow capture of viral particles at mucosal surfaces by these cells and subsequent transmission to permissive cells. HIV subverts the migration properties of dendritic cells to gain access to CD4+ T-cells in lymph nodes. Virus transmission to permissive T-cells occurs either in trans (without DCs infection, through viral capture and transmission), or in cis (following DCs productive infection, through the usual CD4-gp120 interaction), thereby inducing a robust infection. In trans infection, bound virions remain infectious over days and it is proposed that they are not degraded, but protected in non-lysosomal acidic organelles within the DCs close to the cell membrane thus contributing to the viral infectious potential during DCs' migration from the periphery to the lymphoid tissues. On arrival at lymphoid tissues, intact virions recycle back to DCs' cell surface allowing virus transmission to CD4+ T-cells.</text>
</comment>
<evidence type="ECO:0000256" key="19">
    <source>
        <dbReference type="ARBA" id="ARBA00022870"/>
    </source>
</evidence>
<gene>
    <name evidence="32 36" type="primary">env</name>
</gene>
<dbReference type="FunFam" id="1.20.5.490:FF:000001">
    <property type="entry name" value="Envelope glycoprotein gp160"/>
    <property type="match status" value="1"/>
</dbReference>
<keyword evidence="25 32" id="KW-0472">Membrane</keyword>
<comment type="PTM">
    <text evidence="32">Specific enzymatic cleavages in vivo yield mature proteins. Envelope glycoproteins are synthesized as a inactive precursor that is heavily N-glycosylated and processed likely by host cell furin in the Golgi to yield the mature SU and TM proteins. The cleavage site between SU and TM requires the minimal sequence [KR]-X-[KR]-R. About 2 of the 9 disulfide bonds of gp41 are reduced by P4HB/PDI, following binding to CD4 receptor.</text>
</comment>
<dbReference type="InterPro" id="IPR037527">
    <property type="entry name" value="Gp160"/>
</dbReference>
<feature type="region of interest" description="CD4-binding loop" evidence="32">
    <location>
        <begin position="355"/>
        <end position="365"/>
    </location>
</feature>
<keyword evidence="24 32" id="KW-0175">Coiled coil</keyword>
<dbReference type="Gene3D" id="1.10.287.210">
    <property type="match status" value="1"/>
</dbReference>
<dbReference type="FunFam" id="1.10.287.210:FF:000001">
    <property type="entry name" value="Envelope glycoprotein gp160"/>
    <property type="match status" value="1"/>
</dbReference>
<comment type="PTM">
    <text evidence="32">Palmitoylation of the transmembrane protein and of Env polyprotein (prior to its proteolytic cleavage) is essential for their association with host cell membrane lipid rafts. Palmitoylation is therefore required for envelope trafficking to classical lipid rafts, but not for viral replication.</text>
</comment>
<keyword evidence="17 32" id="KW-1161">Viral attachment to host cell</keyword>
<keyword evidence="22 32" id="KW-1133">Transmembrane helix</keyword>
<keyword evidence="10 32" id="KW-1165">Clathrin-mediated endocytosis of virus by host</keyword>
<keyword evidence="8 32" id="KW-1170">Fusion of virus membrane with host endosomal membrane</keyword>
<dbReference type="Pfam" id="PF00516">
    <property type="entry name" value="GP120"/>
    <property type="match status" value="2"/>
</dbReference>
<keyword evidence="11 32" id="KW-0945">Host-virus interaction</keyword>
<keyword evidence="7 32" id="KW-1168">Fusion of virus membrane with host membrane</keyword>
<comment type="subunit">
    <text evidence="32">The mature envelope protein (Env) consists of a homotrimer of non-covalently associated gp120-gp41 heterodimers. The resulting complex protrudes from the virus surface as a spike. There seems to be as few as 10 spikes on the average virion. Surface protein gp120 interacts with host CD4, CCR5 and CXCR4. Gp120 also interacts with the C-type lectins CD209/DC-SIGN and CLEC4M/DC-SIGNR (collectively referred to as DC-SIGN(R)). Gp120 and gp41 interact with GalCer. Gp120 interacts with host ITGA4/ITGB7 complex; on CD4+ T-cells, this interaction results in rapid activation of integrin ITGAL/LFA-1, which facilitates efficient cell-to-cell spreading of HIV-1. Gp120 interacts with cell-associated heparan sulfate; this interaction increases virus infectivity on permissive cells and may be involved in infection of CD4- cells.</text>
</comment>
<evidence type="ECO:0000256" key="2">
    <source>
        <dbReference type="ARBA" id="ARBA00004433"/>
    </source>
</evidence>
<keyword evidence="9 32" id="KW-1032">Host cell membrane</keyword>
<evidence type="ECO:0000256" key="7">
    <source>
        <dbReference type="ARBA" id="ARBA00022506"/>
    </source>
</evidence>
<comment type="domain">
    <text evidence="32">Some of the most genetically diverse regions of the viral genome are present in Env. They are called variable regions 1 through 5 (V1 through V5). Coreceptor usage of gp120 is determined mainly by the primary structure of the third variable region (V3) in the outer domain of gp120. The sequence of V3 determines which coreceptor, CCR5 and/or CXCR4 (corresponding to R5/macrophage, X4/T cell and R5X4/T cell and macrophage tropism), is used to trigger the fusion potential of the Env complex, and hence which cells the virus can infect. Binding to CCR5 involves a region adjacent in addition to V3.</text>
</comment>
<feature type="transmembrane region" description="Helical" evidence="33">
    <location>
        <begin position="665"/>
        <end position="689"/>
    </location>
</feature>
<organismHost>
    <name type="scientific">Homo sapiens</name>
    <name type="common">Human</name>
    <dbReference type="NCBI Taxonomy" id="9606"/>
</organismHost>
<comment type="subcellular location">
    <molecule>Surface protein gp120</molecule>
    <subcellularLocation>
        <location evidence="32">Virion membrane</location>
        <topology evidence="32">Peripheral membrane protein</topology>
    </subcellularLocation>
    <subcellularLocation>
        <location evidence="32">Host cell membrane</location>
        <topology evidence="32">Peripheral membrane protein</topology>
    </subcellularLocation>
    <subcellularLocation>
        <location evidence="32">Host endosome membrane</location>
        <topology evidence="32">Single-pass type I membrane protein</topology>
    </subcellularLocation>
    <text evidence="32">The surface protein is not anchored to the viral envelope, but associates with the extravirion surface through its binding to TM. It is probably concentrated at the site of budding and incorporated into the virions possibly by contacts between the cytoplasmic tail of Env and the N-terminus of Gag.</text>
</comment>
<evidence type="ECO:0000256" key="9">
    <source>
        <dbReference type="ARBA" id="ARBA00022511"/>
    </source>
</evidence>
<dbReference type="GO" id="GO:0019031">
    <property type="term" value="C:viral envelope"/>
    <property type="evidence" value="ECO:0007669"/>
    <property type="project" value="UniProtKB-KW"/>
</dbReference>
<keyword evidence="13 32" id="KW-0165">Cleavage on pair of basic residues</keyword>
<evidence type="ECO:0000259" key="35">
    <source>
        <dbReference type="Pfam" id="PF00517"/>
    </source>
</evidence>
<feature type="disulfide bond" evidence="32">
    <location>
        <begin position="585"/>
        <end position="591"/>
    </location>
</feature>
<dbReference type="InterPro" id="IPR000777">
    <property type="entry name" value="HIV1_Gp120"/>
</dbReference>
<feature type="chain" id="PRO_5023463560" description="Envelope glycoprotein gp160" evidence="32">
    <location>
        <begin position="32"/>
        <end position="850"/>
    </location>
</feature>
<dbReference type="InterPro" id="IPR000328">
    <property type="entry name" value="GP41-like"/>
</dbReference>
<keyword evidence="23 32" id="KW-1039">Host endosome</keyword>
<dbReference type="GO" id="GO:0005198">
    <property type="term" value="F:structural molecule activity"/>
    <property type="evidence" value="ECO:0007669"/>
    <property type="project" value="UniProtKB-UniRule"/>
</dbReference>
<reference evidence="36" key="1">
    <citation type="submission" date="2013-10" db="EMBL/GenBank/DDBJ databases">
        <title>Epidemiology of HIV-1 subtypes among men who have sex with men in Cape Town, South Africa.</title>
        <authorList>
            <person name="Rademeyer C."/>
            <person name="Middelkoop K."/>
            <person name="Brown B."/>
            <person name="Cashmore T.J."/>
            <person name="Marais J."/>
            <person name="Scheibe A."/>
            <person name="Bandawe G."/>
            <person name="Myer L."/>
            <person name="Williamson C."/>
            <person name="Bekker L.-G."/>
        </authorList>
    </citation>
    <scope>NUCLEOTIDE SEQUENCE</scope>
    <source>
        <strain evidence="36">MSM248</strain>
    </source>
</reference>
<evidence type="ECO:0000256" key="21">
    <source>
        <dbReference type="ARBA" id="ARBA00022890"/>
    </source>
</evidence>
<dbReference type="FunFam" id="2.170.40.20:FF:000002">
    <property type="entry name" value="Envelope glycoprotein gp160"/>
    <property type="match status" value="1"/>
</dbReference>
<dbReference type="GO" id="GO:0075512">
    <property type="term" value="P:clathrin-dependent endocytosis of virus by host cell"/>
    <property type="evidence" value="ECO:0007669"/>
    <property type="project" value="UniProtKB-UniRule"/>
</dbReference>
<evidence type="ECO:0000256" key="31">
    <source>
        <dbReference type="ARBA" id="ARBA00023296"/>
    </source>
</evidence>
<evidence type="ECO:0000256" key="10">
    <source>
        <dbReference type="ARBA" id="ARBA00022570"/>
    </source>
</evidence>
<comment type="domain">
    <text evidence="32 33">The 17 amino acids long immunosuppressive region is present in many retroviral envelope proteins. Synthetic peptides derived from this relatively conserved sequence inhibit immune function in vitro and in vivo.</text>
</comment>
<feature type="transmembrane region" description="Helical" evidence="33">
    <location>
        <begin position="499"/>
        <end position="522"/>
    </location>
</feature>
<feature type="site" description="Cleavage; by host furin" evidence="32">
    <location>
        <begin position="498"/>
        <end position="499"/>
    </location>
</feature>
<feature type="short sequence motif" description="YXXL motif; contains endocytosis signal" evidence="32">
    <location>
        <begin position="699"/>
        <end position="702"/>
    </location>
</feature>
<comment type="PTM">
    <text evidence="32">Highly glycosylated by host. The high number of glycan on the protein is reffered to as 'glycan shield' because it contributes to hide protein sequence from adaptive immune system.</text>
</comment>
<keyword evidence="28 32" id="KW-0325">Glycoprotein</keyword>
<dbReference type="Gene3D" id="1.20.5.490">
    <property type="entry name" value="Single helix bin"/>
    <property type="match status" value="1"/>
</dbReference>
<feature type="lipid moiety-binding region" description="S-palmitoyl cysteine; by host" evidence="32">
    <location>
        <position position="751"/>
    </location>
</feature>
<evidence type="ECO:0000259" key="34">
    <source>
        <dbReference type="Pfam" id="PF00516"/>
    </source>
</evidence>
<evidence type="ECO:0000256" key="14">
    <source>
        <dbReference type="ARBA" id="ARBA00022692"/>
    </source>
</evidence>
<comment type="subcellular location">
    <subcellularLocation>
        <location evidence="3">Host cell membrane</location>
        <topology evidence="3">Peripheral membrane protein</topology>
    </subcellularLocation>
    <subcellularLocation>
        <location evidence="1">Host cell membrane</location>
        <topology evidence="1">Single-pass type I membrane protein</topology>
    </subcellularLocation>
    <subcellularLocation>
        <location evidence="2">Host endosome membrane</location>
        <topology evidence="2">Peripheral membrane protein</topology>
    </subcellularLocation>
    <subcellularLocation>
        <location evidence="5">Host endosome membrane</location>
        <topology evidence="5">Single-pass type I membrane protein</topology>
    </subcellularLocation>
    <subcellularLocation>
        <location evidence="6">Virion membrane</location>
        <topology evidence="6">Peripheral membrane protein</topology>
    </subcellularLocation>
    <subcellularLocation>
        <location evidence="4">Virion membrane</location>
        <topology evidence="4">Single-pass type I membrane protein</topology>
    </subcellularLocation>
</comment>
<evidence type="ECO:0000256" key="1">
    <source>
        <dbReference type="ARBA" id="ARBA00004402"/>
    </source>
</evidence>
<organism evidence="36">
    <name type="scientific">Human immunodeficiency virus type 1</name>
    <name type="common">HIV-1</name>
    <dbReference type="NCBI Taxonomy" id="11676"/>
    <lineage>
        <taxon>Viruses</taxon>
        <taxon>Riboviria</taxon>
        <taxon>Pararnavirae</taxon>
        <taxon>Artverviricota</taxon>
        <taxon>Revtraviricetes</taxon>
        <taxon>Ortervirales</taxon>
        <taxon>Retroviridae</taxon>
        <taxon>Orthoretrovirinae</taxon>
        <taxon>Lentivirus</taxon>
        <taxon>Lentivirus humimdef1</taxon>
    </lineage>
</organism>
<dbReference type="HAMAP" id="MF_04083">
    <property type="entry name" value="HIV_ENV"/>
    <property type="match status" value="1"/>
</dbReference>
<evidence type="ECO:0000256" key="29">
    <source>
        <dbReference type="ARBA" id="ARBA00023280"/>
    </source>
</evidence>
<feature type="domain" description="Retroviral envelope protein GP41-like" evidence="35">
    <location>
        <begin position="517"/>
        <end position="707"/>
    </location>
</feature>
<evidence type="ECO:0000256" key="30">
    <source>
        <dbReference type="ARBA" id="ARBA00023288"/>
    </source>
</evidence>
<keyword evidence="18 32" id="KW-0946">Virion</keyword>
<comment type="function">
    <text evidence="32">Envelope glycoprotein gp160: Oligomerizes in the host endoplasmic reticulum into predominantly trimers. In a second time, gp160 transits in the host Golgi, where glycosylation is completed. The precursor is then proteolytically cleaved in the trans-Golgi and thereby activated by cellular furin or furin-like proteases to produce gp120 and gp41.</text>
</comment>
<evidence type="ECO:0000256" key="5">
    <source>
        <dbReference type="ARBA" id="ARBA00004578"/>
    </source>
</evidence>
<feature type="region of interest" description="MPER; binding to GalCer" evidence="32">
    <location>
        <begin position="649"/>
        <end position="670"/>
    </location>
</feature>
<feature type="transmembrane region" description="Helical" evidence="33">
    <location>
        <begin position="13"/>
        <end position="41"/>
    </location>
</feature>
<dbReference type="GO" id="GO:0020002">
    <property type="term" value="C:host cell plasma membrane"/>
    <property type="evidence" value="ECO:0007669"/>
    <property type="project" value="UniProtKB-SubCell"/>
</dbReference>
<keyword evidence="16 32" id="KW-0732">Signal</keyword>
<feature type="region of interest" description="Immunosuppression" evidence="32">
    <location>
        <begin position="561"/>
        <end position="579"/>
    </location>
</feature>
<keyword evidence="27 32" id="KW-1015">Disulfide bond</keyword>
<evidence type="ECO:0000256" key="4">
    <source>
        <dbReference type="ARBA" id="ARBA00004563"/>
    </source>
</evidence>
<evidence type="ECO:0000256" key="28">
    <source>
        <dbReference type="ARBA" id="ARBA00023180"/>
    </source>
</evidence>
<evidence type="ECO:0000256" key="8">
    <source>
        <dbReference type="ARBA" id="ARBA00022510"/>
    </source>
</evidence>
<evidence type="ECO:0000256" key="27">
    <source>
        <dbReference type="ARBA" id="ARBA00023157"/>
    </source>
</evidence>
<evidence type="ECO:0000256" key="32">
    <source>
        <dbReference type="HAMAP-Rule" id="MF_04083"/>
    </source>
</evidence>
<comment type="miscellaneous">
    <text evidence="32">Inhibitors targeting HIV-1 viral envelope proteins are used as antiretroviral drugs. Attachment of virions to the cell surface via non-specific interactions and CD4 binding can be blocked by inhibitors that include cyanovirin-N, cyclotriazadisulfonamide analogs, PRO 2000, TNX 355 and PRO 542. In addition, BMS 806 can block CD4-induced conformational changes. Env interactions with the coreceptor molecules can be targeted by CCR5 antagonists including SCH-D, maraviroc (UK 427857) and aplaviroc (GW 873140), and the CXCR4 antagonist AMD 070. Fusion of viral and cellular membranes can be inhibited by peptides such as enfuvirtide and tifuvirtide (T 1249). Resistance to inhibitors associated with mutations in Env are observed. Most of the time, single mutations confer only a modest reduction in drug susceptibility. Combination of several mutations is usually required to develop a high-level drug resistance.</text>
</comment>
<proteinExistence type="inferred from homology"/>
<comment type="caution">
    <text evidence="32 33">Lacks conserved residue(s) required for the propagation of feature annotation.</text>
</comment>
<dbReference type="SUPFAM" id="SSF56502">
    <property type="entry name" value="gp120 core"/>
    <property type="match status" value="2"/>
</dbReference>
<feature type="region of interest" description="V2" evidence="32">
    <location>
        <begin position="151"/>
        <end position="190"/>
    </location>
</feature>
<feature type="coiled-coil region" evidence="32">
    <location>
        <begin position="620"/>
        <end position="654"/>
    </location>
</feature>
<dbReference type="EMBL" id="KF725976">
    <property type="protein sequence ID" value="AHA39678.1"/>
    <property type="molecule type" value="Genomic_RNA"/>
</dbReference>
<dbReference type="GO" id="GO:0052031">
    <property type="term" value="P:symbiont-mediated perturbation of host defense response"/>
    <property type="evidence" value="ECO:0007669"/>
    <property type="project" value="UniProtKB-UniRule"/>
</dbReference>
<evidence type="ECO:0000256" key="24">
    <source>
        <dbReference type="ARBA" id="ARBA00023054"/>
    </source>
</evidence>
<evidence type="ECO:0000256" key="15">
    <source>
        <dbReference type="ARBA" id="ARBA00022703"/>
    </source>
</evidence>
<comment type="miscellaneous">
    <text evidence="32">HIV-1 lineages are divided in three main groups, M (for Major), O (for Outlier), and N (for New, or Non-M, Non-O). The vast majority of strains found worldwide belong to the group M. Group O seems to be endemic to and largely confined to Cameroon and neighboring countries in West Central Africa, where these viruses represent a small minority of HIV-1 strains. The group N is represented by a limited number of isolates from Cameroonian persons. The group M is further subdivided in 9 clades or subtypes (A to D, F to H, J and K).</text>
</comment>
<comment type="subcellular location">
    <molecule>Transmembrane protein gp41</molecule>
    <subcellularLocation>
        <location evidence="32">Virion membrane</location>
        <topology evidence="32">Single-pass type I membrane protein</topology>
    </subcellularLocation>
    <subcellularLocation>
        <location evidence="32">Host cell membrane</location>
        <topology evidence="32">Single-pass type I membrane protein</topology>
    </subcellularLocation>
    <subcellularLocation>
        <location evidence="32">Host endosome membrane</location>
        <topology evidence="32">Single-pass type I membrane protein</topology>
    </subcellularLocation>
    <text evidence="32">It is probably concentrated at the site of budding and incorporated into the virions possibly by contacts between the cytoplasmic tail of Env and the N-terminus of Gag.</text>
</comment>
<feature type="disulfide bond" evidence="32">
    <location>
        <begin position="222"/>
        <end position="233"/>
    </location>
</feature>
<keyword evidence="26 32" id="KW-0564">Palmitate</keyword>
<evidence type="ECO:0000256" key="22">
    <source>
        <dbReference type="ARBA" id="ARBA00022989"/>
    </source>
</evidence>